<reference evidence="3 4" key="1">
    <citation type="submission" date="2017-12" db="EMBL/GenBank/DDBJ databases">
        <title>Comparative genomics of Botrytis spp.</title>
        <authorList>
            <person name="Valero-Jimenez C.A."/>
            <person name="Tapia P."/>
            <person name="Veloso J."/>
            <person name="Silva-Moreno E."/>
            <person name="Staats M."/>
            <person name="Valdes J.H."/>
            <person name="Van Kan J.A.L."/>
        </authorList>
    </citation>
    <scope>NUCLEOTIDE SEQUENCE [LARGE SCALE GENOMIC DNA]</scope>
    <source>
        <strain evidence="3 4">Bp0003</strain>
    </source>
</reference>
<name>A0A4Z1G1V9_9HELO</name>
<organism evidence="3 4">
    <name type="scientific">Botrytis paeoniae</name>
    <dbReference type="NCBI Taxonomy" id="278948"/>
    <lineage>
        <taxon>Eukaryota</taxon>
        <taxon>Fungi</taxon>
        <taxon>Dikarya</taxon>
        <taxon>Ascomycota</taxon>
        <taxon>Pezizomycotina</taxon>
        <taxon>Leotiomycetes</taxon>
        <taxon>Helotiales</taxon>
        <taxon>Sclerotiniaceae</taxon>
        <taxon>Botrytis</taxon>
    </lineage>
</organism>
<proteinExistence type="predicted"/>
<gene>
    <name evidence="3" type="ORF">BPAE_0032g00700</name>
</gene>
<keyword evidence="1" id="KW-0175">Coiled coil</keyword>
<evidence type="ECO:0000256" key="1">
    <source>
        <dbReference type="SAM" id="Coils"/>
    </source>
</evidence>
<evidence type="ECO:0000313" key="4">
    <source>
        <dbReference type="Proteomes" id="UP000297910"/>
    </source>
</evidence>
<dbReference type="AlphaFoldDB" id="A0A4Z1G1V9"/>
<feature type="region of interest" description="Disordered" evidence="2">
    <location>
        <begin position="1"/>
        <end position="31"/>
    </location>
</feature>
<protein>
    <submittedName>
        <fullName evidence="3">Uncharacterized protein</fullName>
    </submittedName>
</protein>
<evidence type="ECO:0000256" key="2">
    <source>
        <dbReference type="SAM" id="MobiDB-lite"/>
    </source>
</evidence>
<comment type="caution">
    <text evidence="3">The sequence shown here is derived from an EMBL/GenBank/DDBJ whole genome shotgun (WGS) entry which is preliminary data.</text>
</comment>
<feature type="coiled-coil region" evidence="1">
    <location>
        <begin position="237"/>
        <end position="264"/>
    </location>
</feature>
<accession>A0A4Z1G1V9</accession>
<sequence>MSGMHLLYDENSPHEGPPSKRQKTAGSKSDDFENKLTLPIALELGEESRDLEQCLTSSRCDIAQPAKCQCRCCFYSKYGHVVFVPHDSHQDGEEGPGEKCADCVSVERTVRGQYAIEISDHLPLSPEVRHDLACHFRVTREILSKMFSTKIAEMRKKMTRVQIESMPILQEEISMLQKEIKAISGQMGDLEREIEGIFTTVMRTGENMSGAVDGSSILLKEIMPTLVHLPKVDASRKDILEEEIKRLKSENERLEAKIQKFEEEKGMKSFGIQSVPIKLFTSKRKLDT</sequence>
<dbReference type="EMBL" id="PQXI01000032">
    <property type="protein sequence ID" value="TGO28127.1"/>
    <property type="molecule type" value="Genomic_DNA"/>
</dbReference>
<keyword evidence="4" id="KW-1185">Reference proteome</keyword>
<evidence type="ECO:0000313" key="3">
    <source>
        <dbReference type="EMBL" id="TGO28127.1"/>
    </source>
</evidence>
<dbReference type="Proteomes" id="UP000297910">
    <property type="component" value="Unassembled WGS sequence"/>
</dbReference>